<evidence type="ECO:0008006" key="4">
    <source>
        <dbReference type="Google" id="ProtNLM"/>
    </source>
</evidence>
<accession>A0A1Y5FAE9</accession>
<proteinExistence type="predicted"/>
<dbReference type="Proteomes" id="UP000196531">
    <property type="component" value="Unassembled WGS sequence"/>
</dbReference>
<sequence>MKNILLISLFLSFSSSYASVDASATNKVITQSLLKKFSKKSTKADLIKLKKEVLSYNGKSVPALVEVMKNGKYPEKNRWVATFMLGKVMGKKSAPFISKFLKHPSWVMRMASLKTLLALKGREYGRKFSTALKDKSMIVRFQALDNIATLKLTDEAPFVWQMLYDKRNYYQPKGKNKKIKNLKRTNIIKKVIVTVGELKFQKAKKPLLSMIKNRKYDDIFAEMDKSLAKITGRKSPAGSMKVKKRYWSKIAITEKTF</sequence>
<evidence type="ECO:0000313" key="3">
    <source>
        <dbReference type="Proteomes" id="UP000196531"/>
    </source>
</evidence>
<dbReference type="EMBL" id="MAAO01000004">
    <property type="protein sequence ID" value="OUR98586.1"/>
    <property type="molecule type" value="Genomic_DNA"/>
</dbReference>
<comment type="caution">
    <text evidence="2">The sequence shown here is derived from an EMBL/GenBank/DDBJ whole genome shotgun (WGS) entry which is preliminary data.</text>
</comment>
<protein>
    <recommendedName>
        <fullName evidence="4">HEAT repeat domain-containing protein</fullName>
    </recommendedName>
</protein>
<organism evidence="2 3">
    <name type="scientific">Halobacteriovorax marinus</name>
    <dbReference type="NCBI Taxonomy" id="97084"/>
    <lineage>
        <taxon>Bacteria</taxon>
        <taxon>Pseudomonadati</taxon>
        <taxon>Bdellovibrionota</taxon>
        <taxon>Bacteriovoracia</taxon>
        <taxon>Bacteriovoracales</taxon>
        <taxon>Halobacteriovoraceae</taxon>
        <taxon>Halobacteriovorax</taxon>
    </lineage>
</organism>
<evidence type="ECO:0000256" key="1">
    <source>
        <dbReference type="SAM" id="SignalP"/>
    </source>
</evidence>
<feature type="chain" id="PRO_5012373345" description="HEAT repeat domain-containing protein" evidence="1">
    <location>
        <begin position="19"/>
        <end position="257"/>
    </location>
</feature>
<evidence type="ECO:0000313" key="2">
    <source>
        <dbReference type="EMBL" id="OUR98586.1"/>
    </source>
</evidence>
<dbReference type="AlphaFoldDB" id="A0A1Y5FAE9"/>
<gene>
    <name evidence="2" type="ORF">A9Q84_04005</name>
</gene>
<feature type="signal peptide" evidence="1">
    <location>
        <begin position="1"/>
        <end position="18"/>
    </location>
</feature>
<dbReference type="InterPro" id="IPR016024">
    <property type="entry name" value="ARM-type_fold"/>
</dbReference>
<reference evidence="3" key="1">
    <citation type="journal article" date="2017" name="Proc. Natl. Acad. Sci. U.S.A.">
        <title>Simulation of Deepwater Horizon oil plume reveals substrate specialization within a complex community of hydrocarbon-degraders.</title>
        <authorList>
            <person name="Hu P."/>
            <person name="Dubinsky E.A."/>
            <person name="Probst A.J."/>
            <person name="Wang J."/>
            <person name="Sieber C.M.K."/>
            <person name="Tom L.M."/>
            <person name="Gardinali P."/>
            <person name="Banfield J.F."/>
            <person name="Atlas R.M."/>
            <person name="Andersen G.L."/>
        </authorList>
    </citation>
    <scope>NUCLEOTIDE SEQUENCE [LARGE SCALE GENOMIC DNA]</scope>
</reference>
<dbReference type="InterPro" id="IPR011989">
    <property type="entry name" value="ARM-like"/>
</dbReference>
<dbReference type="Gene3D" id="1.25.10.10">
    <property type="entry name" value="Leucine-rich Repeat Variant"/>
    <property type="match status" value="1"/>
</dbReference>
<dbReference type="SUPFAM" id="SSF48371">
    <property type="entry name" value="ARM repeat"/>
    <property type="match status" value="1"/>
</dbReference>
<keyword evidence="1" id="KW-0732">Signal</keyword>
<name>A0A1Y5FAE9_9BACT</name>